<sequence>MPDSTYIRRDYGCGTPKDLRNYKQWDEETSHGIIRKSNKGFIMTEYRNGHITDFNWYMKIKGNHIQFFYKNLEDEGKWKKGIKFKKASL</sequence>
<protein>
    <submittedName>
        <fullName evidence="1">Uncharacterized protein</fullName>
    </submittedName>
</protein>
<proteinExistence type="predicted"/>
<reference evidence="1" key="1">
    <citation type="submission" date="2023-07" db="EMBL/GenBank/DDBJ databases">
        <title>The genome sequence of Rhodocytophaga aerolata KACC 12507.</title>
        <authorList>
            <person name="Zhang X."/>
        </authorList>
    </citation>
    <scope>NUCLEOTIDE SEQUENCE</scope>
    <source>
        <strain evidence="1">KACC 12507</strain>
    </source>
</reference>
<dbReference type="Proteomes" id="UP001168528">
    <property type="component" value="Unassembled WGS sequence"/>
</dbReference>
<gene>
    <name evidence="1" type="ORF">Q0590_36880</name>
</gene>
<dbReference type="EMBL" id="JAUKPO010000117">
    <property type="protein sequence ID" value="MDO1451903.1"/>
    <property type="molecule type" value="Genomic_DNA"/>
</dbReference>
<evidence type="ECO:0000313" key="2">
    <source>
        <dbReference type="Proteomes" id="UP001168528"/>
    </source>
</evidence>
<evidence type="ECO:0000313" key="1">
    <source>
        <dbReference type="EMBL" id="MDO1451903.1"/>
    </source>
</evidence>
<comment type="caution">
    <text evidence="1">The sequence shown here is derived from an EMBL/GenBank/DDBJ whole genome shotgun (WGS) entry which is preliminary data.</text>
</comment>
<accession>A0ABT8RKH4</accession>
<keyword evidence="2" id="KW-1185">Reference proteome</keyword>
<dbReference type="RefSeq" id="WP_302042698.1">
    <property type="nucleotide sequence ID" value="NZ_JAUKPO010000117.1"/>
</dbReference>
<organism evidence="1 2">
    <name type="scientific">Rhodocytophaga aerolata</name>
    <dbReference type="NCBI Taxonomy" id="455078"/>
    <lineage>
        <taxon>Bacteria</taxon>
        <taxon>Pseudomonadati</taxon>
        <taxon>Bacteroidota</taxon>
        <taxon>Cytophagia</taxon>
        <taxon>Cytophagales</taxon>
        <taxon>Rhodocytophagaceae</taxon>
        <taxon>Rhodocytophaga</taxon>
    </lineage>
</organism>
<name>A0ABT8RKH4_9BACT</name>